<dbReference type="EMBL" id="FNSV01000006">
    <property type="protein sequence ID" value="SED91894.1"/>
    <property type="molecule type" value="Genomic_DNA"/>
</dbReference>
<dbReference type="AlphaFoldDB" id="A0A1H5ELP6"/>
<evidence type="ECO:0000313" key="2">
    <source>
        <dbReference type="Proteomes" id="UP000183561"/>
    </source>
</evidence>
<reference evidence="2" key="1">
    <citation type="submission" date="2016-10" db="EMBL/GenBank/DDBJ databases">
        <authorList>
            <person name="Varghese N."/>
            <person name="Submissions S."/>
        </authorList>
    </citation>
    <scope>NUCLEOTIDE SEQUENCE [LARGE SCALE GENOMIC DNA]</scope>
    <source>
        <strain evidence="2">DSM 44498</strain>
    </source>
</reference>
<name>A0A1H5ELP6_9NOCA</name>
<gene>
    <name evidence="1" type="ORF">SAMN04490239_9261</name>
</gene>
<dbReference type="Proteomes" id="UP000183561">
    <property type="component" value="Unassembled WGS sequence"/>
</dbReference>
<protein>
    <submittedName>
        <fullName evidence="1">Uncharacterized protein</fullName>
    </submittedName>
</protein>
<accession>A0A1H5ELP6</accession>
<sequence>MTSDAAAIPVRKGLRKLGLAKPTMAVGIACTVCSGGPILTGPFASPMEIGSPSLRPRLPVFTLE</sequence>
<organism evidence="1 2">
    <name type="scientific">Rhodococcus koreensis</name>
    <dbReference type="NCBI Taxonomy" id="99653"/>
    <lineage>
        <taxon>Bacteria</taxon>
        <taxon>Bacillati</taxon>
        <taxon>Actinomycetota</taxon>
        <taxon>Actinomycetes</taxon>
        <taxon>Mycobacteriales</taxon>
        <taxon>Nocardiaceae</taxon>
        <taxon>Rhodococcus</taxon>
    </lineage>
</organism>
<keyword evidence="2" id="KW-1185">Reference proteome</keyword>
<proteinExistence type="predicted"/>
<evidence type="ECO:0000313" key="1">
    <source>
        <dbReference type="EMBL" id="SED91894.1"/>
    </source>
</evidence>